<feature type="compositionally biased region" description="Low complexity" evidence="1">
    <location>
        <begin position="22"/>
        <end position="33"/>
    </location>
</feature>
<evidence type="ECO:0008006" key="5">
    <source>
        <dbReference type="Google" id="ProtNLM"/>
    </source>
</evidence>
<dbReference type="RefSeq" id="WP_258540839.1">
    <property type="nucleotide sequence ID" value="NZ_OU015584.1"/>
</dbReference>
<keyword evidence="2" id="KW-0732">Signal</keyword>
<keyword evidence="4" id="KW-1185">Reference proteome</keyword>
<dbReference type="Proteomes" id="UP000683507">
    <property type="component" value="Chromosome"/>
</dbReference>
<protein>
    <recommendedName>
        <fullName evidence="5">Lipoprotein</fullName>
    </recommendedName>
</protein>
<dbReference type="KEGG" id="ptan:CRYO30217_00609"/>
<organism evidence="3 4">
    <name type="scientific">Parvicella tangerina</name>
    <dbReference type="NCBI Taxonomy" id="2829795"/>
    <lineage>
        <taxon>Bacteria</taxon>
        <taxon>Pseudomonadati</taxon>
        <taxon>Bacteroidota</taxon>
        <taxon>Flavobacteriia</taxon>
        <taxon>Flavobacteriales</taxon>
        <taxon>Parvicellaceae</taxon>
        <taxon>Parvicella</taxon>
    </lineage>
</organism>
<name>A0A916JLR9_9FLAO</name>
<evidence type="ECO:0000256" key="2">
    <source>
        <dbReference type="SAM" id="SignalP"/>
    </source>
</evidence>
<feature type="signal peptide" evidence="2">
    <location>
        <begin position="1"/>
        <end position="21"/>
    </location>
</feature>
<evidence type="ECO:0000313" key="4">
    <source>
        <dbReference type="Proteomes" id="UP000683507"/>
    </source>
</evidence>
<dbReference type="AlphaFoldDB" id="A0A916JLR9"/>
<proteinExistence type="predicted"/>
<accession>A0A916JLR9</accession>
<feature type="region of interest" description="Disordered" evidence="1">
    <location>
        <begin position="22"/>
        <end position="44"/>
    </location>
</feature>
<feature type="chain" id="PRO_5037366672" description="Lipoprotein" evidence="2">
    <location>
        <begin position="22"/>
        <end position="129"/>
    </location>
</feature>
<gene>
    <name evidence="3" type="ORF">CRYO30217_00609</name>
</gene>
<dbReference type="EMBL" id="OU015584">
    <property type="protein sequence ID" value="CAG5078217.1"/>
    <property type="molecule type" value="Genomic_DNA"/>
</dbReference>
<evidence type="ECO:0000313" key="3">
    <source>
        <dbReference type="EMBL" id="CAG5078217.1"/>
    </source>
</evidence>
<evidence type="ECO:0000256" key="1">
    <source>
        <dbReference type="SAM" id="MobiDB-lite"/>
    </source>
</evidence>
<dbReference type="PROSITE" id="PS51257">
    <property type="entry name" value="PROKAR_LIPOPROTEIN"/>
    <property type="match status" value="1"/>
</dbReference>
<sequence length="129" mass="14706">MKIVFSITTLLLIFLVSCTGTQNTTSSGENNSTETEKEISKEEEREKMILSAGYKKCEVVDMGTEDECGFVLQDLSEKKLYKPVQWQSEFVPYREDGNIVYVKFRGSKVTQTVCLQSMPVILDEMKLIE</sequence>
<reference evidence="3" key="1">
    <citation type="submission" date="2021-04" db="EMBL/GenBank/DDBJ databases">
        <authorList>
            <person name="Rodrigo-Torres L."/>
            <person name="Arahal R. D."/>
            <person name="Lucena T."/>
        </authorList>
    </citation>
    <scope>NUCLEOTIDE SEQUENCE</scope>
    <source>
        <strain evidence="3">AS29M-1</strain>
    </source>
</reference>
<feature type="compositionally biased region" description="Basic and acidic residues" evidence="1">
    <location>
        <begin position="34"/>
        <end position="44"/>
    </location>
</feature>